<organism evidence="3 4">
    <name type="scientific">Fusarium gaditjirri</name>
    <dbReference type="NCBI Taxonomy" id="282569"/>
    <lineage>
        <taxon>Eukaryota</taxon>
        <taxon>Fungi</taxon>
        <taxon>Dikarya</taxon>
        <taxon>Ascomycota</taxon>
        <taxon>Pezizomycotina</taxon>
        <taxon>Sordariomycetes</taxon>
        <taxon>Hypocreomycetidae</taxon>
        <taxon>Hypocreales</taxon>
        <taxon>Nectriaceae</taxon>
        <taxon>Fusarium</taxon>
        <taxon>Fusarium nisikadoi species complex</taxon>
    </lineage>
</organism>
<keyword evidence="2" id="KW-0732">Signal</keyword>
<feature type="compositionally biased region" description="Polar residues" evidence="1">
    <location>
        <begin position="149"/>
        <end position="164"/>
    </location>
</feature>
<gene>
    <name evidence="3" type="ORF">FGADI_9569</name>
</gene>
<dbReference type="Proteomes" id="UP000604273">
    <property type="component" value="Unassembled WGS sequence"/>
</dbReference>
<sequence length="413" mass="44445">MRILIFILTYVVSSIASSISSPSVTTNYVTSPSFVVTSSPLPACPSDALCAHTVCIEEVHLLGTKTVTEVTTVVSTLIKPVTSWITTTSTVTVPGKDCTVTSHRVTSKYDTATVSLTETSFVTIDSVVYATKTVIETVSQLCDAATGPTAPSSTDGPIQITSDGPQPIVTDGPSPVTTDGPDSSAAQSSVTIMEWEADYVTAWTMASLVLSTQIPLPIPRTATVDENPNPGRVTLPQCASEGKLTYSFLQGYGWDNVEFNKPSDPNTDFNFGPVSFRAMNWKYLDKPNIIEQGTHPVLEAITGQGAFTLVNPAKAAKLQQFAIELPEDAELDGVRLQFTFHISHTSGDPFTWNFDMDGGSYGKRLSPTVTFTNLGINLSNLPQNSWPGLMTFKRIDTGAFIPFHLRQVLLCEG</sequence>
<feature type="region of interest" description="Disordered" evidence="1">
    <location>
        <begin position="144"/>
        <end position="188"/>
    </location>
</feature>
<accession>A0A8H4WSS4</accession>
<feature type="chain" id="PRO_5034921337" evidence="2">
    <location>
        <begin position="17"/>
        <end position="413"/>
    </location>
</feature>
<comment type="caution">
    <text evidence="3">The sequence shown here is derived from an EMBL/GenBank/DDBJ whole genome shotgun (WGS) entry which is preliminary data.</text>
</comment>
<protein>
    <submittedName>
        <fullName evidence="3">Uncharacterized protein</fullName>
    </submittedName>
</protein>
<feature type="compositionally biased region" description="Polar residues" evidence="1">
    <location>
        <begin position="175"/>
        <end position="188"/>
    </location>
</feature>
<proteinExistence type="predicted"/>
<evidence type="ECO:0000313" key="4">
    <source>
        <dbReference type="Proteomes" id="UP000604273"/>
    </source>
</evidence>
<keyword evidence="4" id="KW-1185">Reference proteome</keyword>
<reference evidence="3" key="2">
    <citation type="submission" date="2020-05" db="EMBL/GenBank/DDBJ databases">
        <authorList>
            <person name="Kim H.-S."/>
            <person name="Proctor R.H."/>
            <person name="Brown D.W."/>
        </authorList>
    </citation>
    <scope>NUCLEOTIDE SEQUENCE</scope>
    <source>
        <strain evidence="3">NRRL 45417</strain>
    </source>
</reference>
<reference evidence="3" key="1">
    <citation type="journal article" date="2020" name="BMC Genomics">
        <title>Correction to: Identification and distribution of gene clusters required for synthesis of sphingolipid metabolism inhibitors in diverse species of the filamentous fungus Fusarium.</title>
        <authorList>
            <person name="Kim H.S."/>
            <person name="Lohmar J.M."/>
            <person name="Busman M."/>
            <person name="Brown D.W."/>
            <person name="Naumann T.A."/>
            <person name="Divon H.H."/>
            <person name="Lysoe E."/>
            <person name="Uhlig S."/>
            <person name="Proctor R.H."/>
        </authorList>
    </citation>
    <scope>NUCLEOTIDE SEQUENCE</scope>
    <source>
        <strain evidence="3">NRRL 45417</strain>
    </source>
</reference>
<name>A0A8H4WSS4_9HYPO</name>
<evidence type="ECO:0000256" key="1">
    <source>
        <dbReference type="SAM" id="MobiDB-lite"/>
    </source>
</evidence>
<evidence type="ECO:0000256" key="2">
    <source>
        <dbReference type="SAM" id="SignalP"/>
    </source>
</evidence>
<feature type="signal peptide" evidence="2">
    <location>
        <begin position="1"/>
        <end position="16"/>
    </location>
</feature>
<dbReference type="OrthoDB" id="5035689at2759"/>
<dbReference type="AlphaFoldDB" id="A0A8H4WSS4"/>
<dbReference type="EMBL" id="JABFAI010000259">
    <property type="protein sequence ID" value="KAF4948574.1"/>
    <property type="molecule type" value="Genomic_DNA"/>
</dbReference>
<evidence type="ECO:0000313" key="3">
    <source>
        <dbReference type="EMBL" id="KAF4948574.1"/>
    </source>
</evidence>